<dbReference type="EMBL" id="FOBB01000004">
    <property type="protein sequence ID" value="SEM36941.1"/>
    <property type="molecule type" value="Genomic_DNA"/>
</dbReference>
<evidence type="ECO:0000313" key="2">
    <source>
        <dbReference type="Proteomes" id="UP000198984"/>
    </source>
</evidence>
<name>A0A1H7XT81_9BACT</name>
<keyword evidence="2" id="KW-1185">Reference proteome</keyword>
<dbReference type="AlphaFoldDB" id="A0A1H7XT81"/>
<accession>A0A1H7XT81</accession>
<gene>
    <name evidence="1" type="ORF">SAMN04488505_104187</name>
</gene>
<sequence length="231" mass="27015">MALFMFISFMAVAQDNFYGKWVMFSRNRVIQFTFSNDRLITNQLNWDLSVRERNKPDTQKIAGTTYAHGNIYLYLKSIKDTANHVGVATLKVIHPDKEILLVLNVTDTKFTDTTSIRQYITKDGDKKYGFTLYSEKEILRLKQQKNISEMTVQDFKSYAEKVMQFQSEIDSLSKLPDVHNSSLLYYSYSMIRNVLGQLGYNPLVTNMDYDDFMKRFQNMAETKSIVDKMMQ</sequence>
<protein>
    <submittedName>
        <fullName evidence="1">Uncharacterized protein</fullName>
    </submittedName>
</protein>
<proteinExistence type="predicted"/>
<reference evidence="1 2" key="1">
    <citation type="submission" date="2016-10" db="EMBL/GenBank/DDBJ databases">
        <authorList>
            <person name="de Groot N.N."/>
        </authorList>
    </citation>
    <scope>NUCLEOTIDE SEQUENCE [LARGE SCALE GENOMIC DNA]</scope>
    <source>
        <strain evidence="1 2">DSM 21039</strain>
    </source>
</reference>
<dbReference type="Proteomes" id="UP000198984">
    <property type="component" value="Unassembled WGS sequence"/>
</dbReference>
<evidence type="ECO:0000313" key="1">
    <source>
        <dbReference type="EMBL" id="SEM36941.1"/>
    </source>
</evidence>
<organism evidence="1 2">
    <name type="scientific">Chitinophaga rupis</name>
    <dbReference type="NCBI Taxonomy" id="573321"/>
    <lineage>
        <taxon>Bacteria</taxon>
        <taxon>Pseudomonadati</taxon>
        <taxon>Bacteroidota</taxon>
        <taxon>Chitinophagia</taxon>
        <taxon>Chitinophagales</taxon>
        <taxon>Chitinophagaceae</taxon>
        <taxon>Chitinophaga</taxon>
    </lineage>
</organism>